<dbReference type="Proteomes" id="UP000179183">
    <property type="component" value="Unassembled WGS sequence"/>
</dbReference>
<gene>
    <name evidence="1" type="ORF">A3D34_02535</name>
</gene>
<organism evidence="1 2">
    <name type="scientific">Candidatus Staskawiczbacteria bacterium RIFCSPHIGHO2_02_FULL_33_16</name>
    <dbReference type="NCBI Taxonomy" id="1802204"/>
    <lineage>
        <taxon>Bacteria</taxon>
        <taxon>Candidatus Staskawicziibacteriota</taxon>
    </lineage>
</organism>
<accession>A0A1G2HXD2</accession>
<dbReference type="EMBL" id="MHOQ01000011">
    <property type="protein sequence ID" value="OGZ67127.1"/>
    <property type="molecule type" value="Genomic_DNA"/>
</dbReference>
<evidence type="ECO:0000313" key="1">
    <source>
        <dbReference type="EMBL" id="OGZ67127.1"/>
    </source>
</evidence>
<name>A0A1G2HXD2_9BACT</name>
<sequence length="96" mass="11272">MHEQIKEIPQEKSPEQLPNDDYEITAEKFRKIGPLGVTAKDHKKIGSTPPDFMIENPNKTMGELMTNEQIEKWITKNSMNKARDQGYYEKIKHERK</sequence>
<dbReference type="AlphaFoldDB" id="A0A1G2HXD2"/>
<proteinExistence type="predicted"/>
<comment type="caution">
    <text evidence="1">The sequence shown here is derived from an EMBL/GenBank/DDBJ whole genome shotgun (WGS) entry which is preliminary data.</text>
</comment>
<evidence type="ECO:0000313" key="2">
    <source>
        <dbReference type="Proteomes" id="UP000179183"/>
    </source>
</evidence>
<protein>
    <submittedName>
        <fullName evidence="1">Uncharacterized protein</fullName>
    </submittedName>
</protein>
<reference evidence="1 2" key="1">
    <citation type="journal article" date="2016" name="Nat. Commun.">
        <title>Thousands of microbial genomes shed light on interconnected biogeochemical processes in an aquifer system.</title>
        <authorList>
            <person name="Anantharaman K."/>
            <person name="Brown C.T."/>
            <person name="Hug L.A."/>
            <person name="Sharon I."/>
            <person name="Castelle C.J."/>
            <person name="Probst A.J."/>
            <person name="Thomas B.C."/>
            <person name="Singh A."/>
            <person name="Wilkins M.J."/>
            <person name="Karaoz U."/>
            <person name="Brodie E.L."/>
            <person name="Williams K.H."/>
            <person name="Hubbard S.S."/>
            <person name="Banfield J.F."/>
        </authorList>
    </citation>
    <scope>NUCLEOTIDE SEQUENCE [LARGE SCALE GENOMIC DNA]</scope>
</reference>